<dbReference type="Pfam" id="PF12704">
    <property type="entry name" value="MacB_PCD"/>
    <property type="match status" value="1"/>
</dbReference>
<keyword evidence="4" id="KW-1185">Reference proteome</keyword>
<dbReference type="EMBL" id="CP042912">
    <property type="protein sequence ID" value="QEG21147.1"/>
    <property type="molecule type" value="Genomic_DNA"/>
</dbReference>
<keyword evidence="1" id="KW-0472">Membrane</keyword>
<organism evidence="3 4">
    <name type="scientific">Mariniblastus fucicola</name>
    <dbReference type="NCBI Taxonomy" id="980251"/>
    <lineage>
        <taxon>Bacteria</taxon>
        <taxon>Pseudomonadati</taxon>
        <taxon>Planctomycetota</taxon>
        <taxon>Planctomycetia</taxon>
        <taxon>Pirellulales</taxon>
        <taxon>Pirellulaceae</taxon>
        <taxon>Mariniblastus</taxon>
    </lineage>
</organism>
<dbReference type="OrthoDB" id="9784014at2"/>
<protein>
    <recommendedName>
        <fullName evidence="2">MacB-like periplasmic core domain-containing protein</fullName>
    </recommendedName>
</protein>
<dbReference type="RefSeq" id="WP_075081836.1">
    <property type="nucleotide sequence ID" value="NZ_CP042912.1"/>
</dbReference>
<feature type="transmembrane region" description="Helical" evidence="1">
    <location>
        <begin position="355"/>
        <end position="383"/>
    </location>
</feature>
<dbReference type="GO" id="GO:0005886">
    <property type="term" value="C:plasma membrane"/>
    <property type="evidence" value="ECO:0007669"/>
    <property type="project" value="TreeGrafter"/>
</dbReference>
<dbReference type="InterPro" id="IPR050250">
    <property type="entry name" value="Macrolide_Exporter_MacB"/>
</dbReference>
<dbReference type="AlphaFoldDB" id="A0A5B9P3J3"/>
<dbReference type="STRING" id="980251.GCA_001642875_01939"/>
<dbReference type="PANTHER" id="PTHR30572">
    <property type="entry name" value="MEMBRANE COMPONENT OF TRANSPORTER-RELATED"/>
    <property type="match status" value="1"/>
</dbReference>
<evidence type="ECO:0000259" key="2">
    <source>
        <dbReference type="Pfam" id="PF12704"/>
    </source>
</evidence>
<reference evidence="3 4" key="1">
    <citation type="submission" date="2019-08" db="EMBL/GenBank/DDBJ databases">
        <title>Deep-cultivation of Planctomycetes and their phenomic and genomic characterization uncovers novel biology.</title>
        <authorList>
            <person name="Wiegand S."/>
            <person name="Jogler M."/>
            <person name="Boedeker C."/>
            <person name="Pinto D."/>
            <person name="Vollmers J."/>
            <person name="Rivas-Marin E."/>
            <person name="Kohn T."/>
            <person name="Peeters S.H."/>
            <person name="Heuer A."/>
            <person name="Rast P."/>
            <person name="Oberbeckmann S."/>
            <person name="Bunk B."/>
            <person name="Jeske O."/>
            <person name="Meyerdierks A."/>
            <person name="Storesund J.E."/>
            <person name="Kallscheuer N."/>
            <person name="Luecker S."/>
            <person name="Lage O.M."/>
            <person name="Pohl T."/>
            <person name="Merkel B.J."/>
            <person name="Hornburger P."/>
            <person name="Mueller R.-W."/>
            <person name="Bruemmer F."/>
            <person name="Labrenz M."/>
            <person name="Spormann A.M."/>
            <person name="Op den Camp H."/>
            <person name="Overmann J."/>
            <person name="Amann R."/>
            <person name="Jetten M.S.M."/>
            <person name="Mascher T."/>
            <person name="Medema M.H."/>
            <person name="Devos D.P."/>
            <person name="Kaster A.-K."/>
            <person name="Ovreas L."/>
            <person name="Rohde M."/>
            <person name="Galperin M.Y."/>
            <person name="Jogler C."/>
        </authorList>
    </citation>
    <scope>NUCLEOTIDE SEQUENCE [LARGE SCALE GENOMIC DNA]</scope>
    <source>
        <strain evidence="3 4">FC18</strain>
    </source>
</reference>
<dbReference type="GO" id="GO:0022857">
    <property type="term" value="F:transmembrane transporter activity"/>
    <property type="evidence" value="ECO:0007669"/>
    <property type="project" value="TreeGrafter"/>
</dbReference>
<dbReference type="KEGG" id="mff:MFFC18_10010"/>
<keyword evidence="1" id="KW-0812">Transmembrane</keyword>
<evidence type="ECO:0000313" key="4">
    <source>
        <dbReference type="Proteomes" id="UP000322214"/>
    </source>
</evidence>
<evidence type="ECO:0000256" key="1">
    <source>
        <dbReference type="SAM" id="Phobius"/>
    </source>
</evidence>
<accession>A0A5B9P3J3</accession>
<gene>
    <name evidence="3" type="ORF">MFFC18_10010</name>
</gene>
<feature type="transmembrane region" description="Helical" evidence="1">
    <location>
        <begin position="20"/>
        <end position="40"/>
    </location>
</feature>
<dbReference type="InterPro" id="IPR025857">
    <property type="entry name" value="MacB_PCD"/>
</dbReference>
<feature type="transmembrane region" description="Helical" evidence="1">
    <location>
        <begin position="315"/>
        <end position="334"/>
    </location>
</feature>
<keyword evidence="1" id="KW-1133">Transmembrane helix</keyword>
<feature type="domain" description="MacB-like periplasmic core" evidence="2">
    <location>
        <begin position="37"/>
        <end position="201"/>
    </location>
</feature>
<dbReference type="PANTHER" id="PTHR30572:SF4">
    <property type="entry name" value="ABC TRANSPORTER PERMEASE YTRF"/>
    <property type="match status" value="1"/>
</dbReference>
<proteinExistence type="predicted"/>
<name>A0A5B9P3J3_9BACT</name>
<evidence type="ECO:0000313" key="3">
    <source>
        <dbReference type="EMBL" id="QEG21147.1"/>
    </source>
</evidence>
<dbReference type="Proteomes" id="UP000322214">
    <property type="component" value="Chromosome"/>
</dbReference>
<sequence>MNGALKLASRYILYHRGRSLILMSCIFLTLVLPVCLGILLRQFSQQIAARAESTPVVVGSKGSQLDLALHAIYFSRAPETAITFAEVDRIRDSGLATPIPLHVKFKAQGFPVVGTSLEYFSYRNLEIESGESLAMLGDCVVGSGVANSLDVKPGDQILTDRGSVLDLAGEYPLKLNVVGVLGRSDTADDKAIFVDLKTAWVIEGLGHGHQDLENAENEGDVLGQDGNNIVASAAVLPYTEISESNMASFHFHGDPGSFPITALIVDAPDLKNETILEGRYRVGDDDAAQLVRPPNEIRELMALVFQVKRFFDANAIIVAIATLALLGLVVMLSLKLRAREMETMFRLGCSKGTMLWIQIAELGIVFLAAICLVAIASSVVWFYADEVVQRCIGGSI</sequence>